<dbReference type="EMBL" id="SHKM01000001">
    <property type="protein sequence ID" value="RZT90305.1"/>
    <property type="molecule type" value="Genomic_DNA"/>
</dbReference>
<protein>
    <submittedName>
        <fullName evidence="5">PAS domain S-box-containing protein/diguanylate cyclase (GGDEF)-like protein</fullName>
    </submittedName>
</protein>
<dbReference type="CDD" id="cd01949">
    <property type="entry name" value="GGDEF"/>
    <property type="match status" value="1"/>
</dbReference>
<feature type="domain" description="GGDEF" evidence="4">
    <location>
        <begin position="438"/>
        <end position="571"/>
    </location>
</feature>
<dbReference type="Gene3D" id="3.30.450.20">
    <property type="entry name" value="PAS domain"/>
    <property type="match status" value="2"/>
</dbReference>
<dbReference type="PROSITE" id="PS50113">
    <property type="entry name" value="PAC"/>
    <property type="match status" value="2"/>
</dbReference>
<evidence type="ECO:0000313" key="6">
    <source>
        <dbReference type="Proteomes" id="UP000292136"/>
    </source>
</evidence>
<dbReference type="CDD" id="cd00130">
    <property type="entry name" value="PAS"/>
    <property type="match status" value="2"/>
</dbReference>
<dbReference type="PROSITE" id="PS50887">
    <property type="entry name" value="GGDEF"/>
    <property type="match status" value="1"/>
</dbReference>
<dbReference type="InterPro" id="IPR012226">
    <property type="entry name" value="Diguanyl_cyclase/Pdiesterase"/>
</dbReference>
<dbReference type="InterPro" id="IPR000700">
    <property type="entry name" value="PAS-assoc_C"/>
</dbReference>
<dbReference type="InterPro" id="IPR000014">
    <property type="entry name" value="PAS"/>
</dbReference>
<dbReference type="InterPro" id="IPR052155">
    <property type="entry name" value="Biofilm_reg_signaling"/>
</dbReference>
<gene>
    <name evidence="5" type="ORF">EV678_1117</name>
</gene>
<dbReference type="RefSeq" id="WP_130458789.1">
    <property type="nucleotide sequence ID" value="NZ_SHKM01000001.1"/>
</dbReference>
<dbReference type="Pfam" id="PF00990">
    <property type="entry name" value="GGDEF"/>
    <property type="match status" value="1"/>
</dbReference>
<dbReference type="PROSITE" id="PS50883">
    <property type="entry name" value="EAL"/>
    <property type="match status" value="1"/>
</dbReference>
<reference evidence="5 6" key="1">
    <citation type="submission" date="2019-02" db="EMBL/GenBank/DDBJ databases">
        <title>Genomic Encyclopedia of Type Strains, Phase IV (KMG-IV): sequencing the most valuable type-strain genomes for metagenomic binning, comparative biology and taxonomic classification.</title>
        <authorList>
            <person name="Goeker M."/>
        </authorList>
    </citation>
    <scope>NUCLEOTIDE SEQUENCE [LARGE SCALE GENOMIC DNA]</scope>
    <source>
        <strain evidence="5 6">DSM 21223</strain>
    </source>
</reference>
<dbReference type="InterPro" id="IPR000160">
    <property type="entry name" value="GGDEF_dom"/>
</dbReference>
<feature type="domain" description="PAS" evidence="1">
    <location>
        <begin position="281"/>
        <end position="323"/>
    </location>
</feature>
<dbReference type="CDD" id="cd01948">
    <property type="entry name" value="EAL"/>
    <property type="match status" value="1"/>
</dbReference>
<organism evidence="5 6">
    <name type="scientific">Azospira oryzae</name>
    <dbReference type="NCBI Taxonomy" id="146939"/>
    <lineage>
        <taxon>Bacteria</taxon>
        <taxon>Pseudomonadati</taxon>
        <taxon>Pseudomonadota</taxon>
        <taxon>Betaproteobacteria</taxon>
        <taxon>Rhodocyclales</taxon>
        <taxon>Rhodocyclaceae</taxon>
        <taxon>Azospira</taxon>
    </lineage>
</organism>
<dbReference type="Gene3D" id="3.30.70.270">
    <property type="match status" value="1"/>
</dbReference>
<dbReference type="SUPFAM" id="SSF141868">
    <property type="entry name" value="EAL domain-like"/>
    <property type="match status" value="1"/>
</dbReference>
<dbReference type="InterPro" id="IPR001610">
    <property type="entry name" value="PAC"/>
</dbReference>
<dbReference type="InterPro" id="IPR029787">
    <property type="entry name" value="Nucleotide_cyclase"/>
</dbReference>
<feature type="domain" description="PAC" evidence="2">
    <location>
        <begin position="354"/>
        <end position="406"/>
    </location>
</feature>
<accession>A0ABY0IRT4</accession>
<evidence type="ECO:0000313" key="5">
    <source>
        <dbReference type="EMBL" id="RZT90305.1"/>
    </source>
</evidence>
<feature type="domain" description="PAC" evidence="2">
    <location>
        <begin position="232"/>
        <end position="284"/>
    </location>
</feature>
<proteinExistence type="predicted"/>
<sequence>MAPDQGNSFLPHLGGGATDFELAGQLCYALLLREGEIPVAQLEAMCRSAMASPEGTLYLANGDGTLELPASAGPWQALLEEARRSGTVATRPDALACPLTFRDMLLGLLAVGGKAEGYSALEHRRFGDLAALLAGALHARQAFNLRQEDLARMEAKVEEQSQILDHIHDSVITMDLSGYIMGWNKGAERLFGYTAAEAVGRHILFLYADDGSETLEEEDDLFYNAFLDHGRREFEVRRRKKSGEVFWASVSLSLSRNEAGEPAGLIGYLVDITNQLEREEKLRLHAKIFEHNSEAVIVTDAMQRVLSVNKAFCDITGFSEAEVRMSLPALLQPTRDDPNLAAEIQVALASSGAWQGELWDRRKNGDTYPVWVSISSVKNTRGILSHYFLVFSDISERKEAERQIYRLAYYDALTGLPNRSLLFSLLEQALIEAQRNQTHGAVLFVDLDRFKTINDSFGHAPADALLKEVARRLQETLRAEDVVARLGGDEFIVALFDITKREHAALVGQKILDALAEPFQIEHHEVLLTASIGIAVFPDDGRDAETLLRNADTAMYRVKQTSGGPLFYSQEMNLRSLERLKLEGALRKAVERQEFRLYYQPQVELATGRIVGAEALIRWHHPEQGMIPPTAFIPLAEETGLIVSIGAWVLDAACRQGRLWREAGYEDLTIAVNLSPRQFRPGLSQLVNETLERHAFPGENLELEITEGMLMHNSEAVIQMLEDFHQAGVRLALDDFGTGYSSLAYLKKFPIDNLKIDRSFVSGIPHDGDDSAIAKAIISMAKNLRLLVIAEGVETEEQLDFLRAAGCDEIQGYLFSPPVPVEDFQLLLERNNG</sequence>
<dbReference type="NCBIfam" id="TIGR00229">
    <property type="entry name" value="sensory_box"/>
    <property type="match status" value="2"/>
</dbReference>
<dbReference type="PANTHER" id="PTHR44757:SF2">
    <property type="entry name" value="BIOFILM ARCHITECTURE MAINTENANCE PROTEIN MBAA"/>
    <property type="match status" value="1"/>
</dbReference>
<dbReference type="Proteomes" id="UP000292136">
    <property type="component" value="Unassembled WGS sequence"/>
</dbReference>
<evidence type="ECO:0000259" key="4">
    <source>
        <dbReference type="PROSITE" id="PS50887"/>
    </source>
</evidence>
<dbReference type="PROSITE" id="PS50112">
    <property type="entry name" value="PAS"/>
    <property type="match status" value="2"/>
</dbReference>
<dbReference type="InterPro" id="IPR035919">
    <property type="entry name" value="EAL_sf"/>
</dbReference>
<feature type="domain" description="PAS" evidence="1">
    <location>
        <begin position="156"/>
        <end position="230"/>
    </location>
</feature>
<dbReference type="SMART" id="SM00267">
    <property type="entry name" value="GGDEF"/>
    <property type="match status" value="1"/>
</dbReference>
<dbReference type="SUPFAM" id="SSF55785">
    <property type="entry name" value="PYP-like sensor domain (PAS domain)"/>
    <property type="match status" value="2"/>
</dbReference>
<dbReference type="SMART" id="SM00091">
    <property type="entry name" value="PAS"/>
    <property type="match status" value="2"/>
</dbReference>
<feature type="domain" description="EAL" evidence="3">
    <location>
        <begin position="579"/>
        <end position="832"/>
    </location>
</feature>
<dbReference type="NCBIfam" id="TIGR00254">
    <property type="entry name" value="GGDEF"/>
    <property type="match status" value="1"/>
</dbReference>
<dbReference type="PANTHER" id="PTHR44757">
    <property type="entry name" value="DIGUANYLATE CYCLASE DGCP"/>
    <property type="match status" value="1"/>
</dbReference>
<dbReference type="SUPFAM" id="SSF55073">
    <property type="entry name" value="Nucleotide cyclase"/>
    <property type="match status" value="1"/>
</dbReference>
<dbReference type="InterPro" id="IPR035965">
    <property type="entry name" value="PAS-like_dom_sf"/>
</dbReference>
<evidence type="ECO:0000259" key="2">
    <source>
        <dbReference type="PROSITE" id="PS50113"/>
    </source>
</evidence>
<dbReference type="InterPro" id="IPR043128">
    <property type="entry name" value="Rev_trsase/Diguanyl_cyclase"/>
</dbReference>
<dbReference type="SMART" id="SM00086">
    <property type="entry name" value="PAC"/>
    <property type="match status" value="2"/>
</dbReference>
<evidence type="ECO:0000259" key="1">
    <source>
        <dbReference type="PROSITE" id="PS50112"/>
    </source>
</evidence>
<comment type="caution">
    <text evidence="5">The sequence shown here is derived from an EMBL/GenBank/DDBJ whole genome shotgun (WGS) entry which is preliminary data.</text>
</comment>
<name>A0ABY0IRT4_9RHOO</name>
<dbReference type="PIRSF" id="PIRSF005925">
    <property type="entry name" value="Dos"/>
    <property type="match status" value="1"/>
</dbReference>
<dbReference type="InterPro" id="IPR001633">
    <property type="entry name" value="EAL_dom"/>
</dbReference>
<dbReference type="SMART" id="SM00052">
    <property type="entry name" value="EAL"/>
    <property type="match status" value="1"/>
</dbReference>
<dbReference type="Pfam" id="PF00563">
    <property type="entry name" value="EAL"/>
    <property type="match status" value="1"/>
</dbReference>
<dbReference type="Pfam" id="PF13426">
    <property type="entry name" value="PAS_9"/>
    <property type="match status" value="2"/>
</dbReference>
<evidence type="ECO:0000259" key="3">
    <source>
        <dbReference type="PROSITE" id="PS50883"/>
    </source>
</evidence>
<keyword evidence="6" id="KW-1185">Reference proteome</keyword>
<dbReference type="Gene3D" id="3.20.20.450">
    <property type="entry name" value="EAL domain"/>
    <property type="match status" value="1"/>
</dbReference>